<organism evidence="2 3">
    <name type="scientific">Armillaria ostoyae</name>
    <name type="common">Armillaria root rot fungus</name>
    <dbReference type="NCBI Taxonomy" id="47428"/>
    <lineage>
        <taxon>Eukaryota</taxon>
        <taxon>Fungi</taxon>
        <taxon>Dikarya</taxon>
        <taxon>Basidiomycota</taxon>
        <taxon>Agaricomycotina</taxon>
        <taxon>Agaricomycetes</taxon>
        <taxon>Agaricomycetidae</taxon>
        <taxon>Agaricales</taxon>
        <taxon>Marasmiineae</taxon>
        <taxon>Physalacriaceae</taxon>
        <taxon>Armillaria</taxon>
    </lineage>
</organism>
<dbReference type="InterPro" id="IPR011009">
    <property type="entry name" value="Kinase-like_dom_sf"/>
</dbReference>
<keyword evidence="3" id="KW-1185">Reference proteome</keyword>
<feature type="domain" description="Protein kinase" evidence="1">
    <location>
        <begin position="485"/>
        <end position="749"/>
    </location>
</feature>
<evidence type="ECO:0000313" key="2">
    <source>
        <dbReference type="EMBL" id="SJL10379.1"/>
    </source>
</evidence>
<dbReference type="InterPro" id="IPR051681">
    <property type="entry name" value="Ser/Thr_Kinases-Pseudokinases"/>
</dbReference>
<sequence length="791" mass="86844">MMEQRPHVLYTTHLIRKGHGYPFWYPEPDSSRPAAYTERGVHPGDVGILNDIGGFDYLFNIFSDADDPVNNGNVPPNFHPLRPSNSEPLRVIPGCYGYNVTSAEVNYMEISAGISADATGLARAEASFEFSTTTEAAAILCLPNSATKHEILNKAAIKAYATANGAAWYNYVNGPQYLGREAPNGSLYVVTGCDKTDSWGTAAVSKPSHSRSVRLSFIAAGMAGGDIRASHTWSAGFSADTRVYPLASTSYPYPVDRKNQCIFARGFTLSLSDGLFKSNGKTVLTDISGSRKDKIPSFDKRACPQLSGKSASSGCFSYFRSLLTSWISCGTPSAMDSEEDVGSSADSVSDTGFDCKTSISEFPPRDSELMNPSAAMNSYLLAKDPSLNIVVTHDEEWMDIMQEFGVDEGTTDESLWPRIRDELDKRSLSFTADSTCSGKVHAALDQDSDDQLDDLIASPSFSLVDSDDQPGHLIEVPLSLSVAEATFRRRLGNADFWKGRTTENASVCFKVIRSVKRSGYKEKCCPEAQIWSTLSHPNILPFFGANVDLFAPYLCLSSPWMSNGNITSFLEQNPDHDRLKYITEIANGLDYLHNLDPVIVHSDIRGANIFLTDDFTCCLGNFGTSFAVEKICAFPLTKTQTLRSPDSSLRWMAPELIRSGEEIEVQPESRDVYSFGCTLIEIYTNHHPYADIVDEDEVYGQISTGKKPLISPDQLPSRRLYDLIQRCLEGPTAGRPDAAQVLAELHTIKEERDMPSARTSLNDLHISSTISDFLDVADSQGHLGTPNHLSR</sequence>
<proteinExistence type="predicted"/>
<dbReference type="PROSITE" id="PS00109">
    <property type="entry name" value="PROTEIN_KINASE_TYR"/>
    <property type="match status" value="1"/>
</dbReference>
<dbReference type="GO" id="GO:0005524">
    <property type="term" value="F:ATP binding"/>
    <property type="evidence" value="ECO:0007669"/>
    <property type="project" value="InterPro"/>
</dbReference>
<dbReference type="PANTHER" id="PTHR44329:SF214">
    <property type="entry name" value="PROTEIN KINASE DOMAIN-CONTAINING PROTEIN"/>
    <property type="match status" value="1"/>
</dbReference>
<dbReference type="Gene3D" id="1.10.510.10">
    <property type="entry name" value="Transferase(Phosphotransferase) domain 1"/>
    <property type="match status" value="1"/>
</dbReference>
<dbReference type="PROSITE" id="PS50011">
    <property type="entry name" value="PROTEIN_KINASE_DOM"/>
    <property type="match status" value="1"/>
</dbReference>
<dbReference type="STRING" id="47428.A0A284RNN3"/>
<dbReference type="EMBL" id="FUEG01000012">
    <property type="protein sequence ID" value="SJL10379.1"/>
    <property type="molecule type" value="Genomic_DNA"/>
</dbReference>
<dbReference type="InterPro" id="IPR001245">
    <property type="entry name" value="Ser-Thr/Tyr_kinase_cat_dom"/>
</dbReference>
<dbReference type="GO" id="GO:0004674">
    <property type="term" value="F:protein serine/threonine kinase activity"/>
    <property type="evidence" value="ECO:0007669"/>
    <property type="project" value="TreeGrafter"/>
</dbReference>
<dbReference type="OrthoDB" id="346907at2759"/>
<gene>
    <name evidence="2" type="ORF">ARMOST_13765</name>
</gene>
<dbReference type="OMA" id="NYMEISA"/>
<dbReference type="InterPro" id="IPR008266">
    <property type="entry name" value="Tyr_kinase_AS"/>
</dbReference>
<name>A0A284RNN3_ARMOS</name>
<protein>
    <recommendedName>
        <fullName evidence="1">Protein kinase domain-containing protein</fullName>
    </recommendedName>
</protein>
<dbReference type="Pfam" id="PF07714">
    <property type="entry name" value="PK_Tyr_Ser-Thr"/>
    <property type="match status" value="1"/>
</dbReference>
<dbReference type="AlphaFoldDB" id="A0A284RNN3"/>
<reference evidence="3" key="1">
    <citation type="journal article" date="2017" name="Nat. Ecol. Evol.">
        <title>Genome expansion and lineage-specific genetic innovations in the forest pathogenic fungi Armillaria.</title>
        <authorList>
            <person name="Sipos G."/>
            <person name="Prasanna A.N."/>
            <person name="Walter M.C."/>
            <person name="O'Connor E."/>
            <person name="Balint B."/>
            <person name="Krizsan K."/>
            <person name="Kiss B."/>
            <person name="Hess J."/>
            <person name="Varga T."/>
            <person name="Slot J."/>
            <person name="Riley R."/>
            <person name="Boka B."/>
            <person name="Rigling D."/>
            <person name="Barry K."/>
            <person name="Lee J."/>
            <person name="Mihaltcheva S."/>
            <person name="LaButti K."/>
            <person name="Lipzen A."/>
            <person name="Waldron R."/>
            <person name="Moloney N.M."/>
            <person name="Sperisen C."/>
            <person name="Kredics L."/>
            <person name="Vagvoelgyi C."/>
            <person name="Patrignani A."/>
            <person name="Fitzpatrick D."/>
            <person name="Nagy I."/>
            <person name="Doyle S."/>
            <person name="Anderson J.B."/>
            <person name="Grigoriev I.V."/>
            <person name="Gueldener U."/>
            <person name="Muensterkoetter M."/>
            <person name="Nagy L.G."/>
        </authorList>
    </citation>
    <scope>NUCLEOTIDE SEQUENCE [LARGE SCALE GENOMIC DNA]</scope>
    <source>
        <strain evidence="3">C18/9</strain>
    </source>
</reference>
<dbReference type="InterPro" id="IPR000719">
    <property type="entry name" value="Prot_kinase_dom"/>
</dbReference>
<dbReference type="Proteomes" id="UP000219338">
    <property type="component" value="Unassembled WGS sequence"/>
</dbReference>
<dbReference type="SUPFAM" id="SSF56112">
    <property type="entry name" value="Protein kinase-like (PK-like)"/>
    <property type="match status" value="1"/>
</dbReference>
<accession>A0A284RNN3</accession>
<dbReference type="PANTHER" id="PTHR44329">
    <property type="entry name" value="SERINE/THREONINE-PROTEIN KINASE TNNI3K-RELATED"/>
    <property type="match status" value="1"/>
</dbReference>
<evidence type="ECO:0000259" key="1">
    <source>
        <dbReference type="PROSITE" id="PS50011"/>
    </source>
</evidence>
<evidence type="ECO:0000313" key="3">
    <source>
        <dbReference type="Proteomes" id="UP000219338"/>
    </source>
</evidence>